<dbReference type="PROSITE" id="PS00107">
    <property type="entry name" value="PROTEIN_KINASE_ATP"/>
    <property type="match status" value="1"/>
</dbReference>
<dbReference type="InterPro" id="IPR000719">
    <property type="entry name" value="Prot_kinase_dom"/>
</dbReference>
<dbReference type="OrthoDB" id="5979581at2759"/>
<evidence type="ECO:0000256" key="1">
    <source>
        <dbReference type="ARBA" id="ARBA00022527"/>
    </source>
</evidence>
<evidence type="ECO:0000259" key="7">
    <source>
        <dbReference type="PROSITE" id="PS50011"/>
    </source>
</evidence>
<evidence type="ECO:0000256" key="4">
    <source>
        <dbReference type="ARBA" id="ARBA00022777"/>
    </source>
</evidence>
<dbReference type="InterPro" id="IPR051175">
    <property type="entry name" value="CLK_kinases"/>
</dbReference>
<evidence type="ECO:0000256" key="2">
    <source>
        <dbReference type="ARBA" id="ARBA00022679"/>
    </source>
</evidence>
<organism evidence="8 9">
    <name type="scientific">Massariosphaeria phaeospora</name>
    <dbReference type="NCBI Taxonomy" id="100035"/>
    <lineage>
        <taxon>Eukaryota</taxon>
        <taxon>Fungi</taxon>
        <taxon>Dikarya</taxon>
        <taxon>Ascomycota</taxon>
        <taxon>Pezizomycotina</taxon>
        <taxon>Dothideomycetes</taxon>
        <taxon>Pleosporomycetidae</taxon>
        <taxon>Pleosporales</taxon>
        <taxon>Pleosporales incertae sedis</taxon>
        <taxon>Massariosphaeria</taxon>
    </lineage>
</organism>
<gene>
    <name evidence="8" type="ORF">BDV95DRAFT_568085</name>
</gene>
<dbReference type="InterPro" id="IPR011009">
    <property type="entry name" value="Kinase-like_dom_sf"/>
</dbReference>
<dbReference type="GO" id="GO:0043484">
    <property type="term" value="P:regulation of RNA splicing"/>
    <property type="evidence" value="ECO:0007669"/>
    <property type="project" value="TreeGrafter"/>
</dbReference>
<dbReference type="Gene3D" id="3.30.200.20">
    <property type="entry name" value="Phosphorylase Kinase, domain 1"/>
    <property type="match status" value="1"/>
</dbReference>
<evidence type="ECO:0000313" key="9">
    <source>
        <dbReference type="Proteomes" id="UP000481861"/>
    </source>
</evidence>
<dbReference type="AlphaFoldDB" id="A0A7C8MBZ5"/>
<keyword evidence="1" id="KW-0723">Serine/threonine-protein kinase</keyword>
<dbReference type="SUPFAM" id="SSF56112">
    <property type="entry name" value="Protein kinase-like (PK-like)"/>
    <property type="match status" value="1"/>
</dbReference>
<reference evidence="8 9" key="1">
    <citation type="submission" date="2020-01" db="EMBL/GenBank/DDBJ databases">
        <authorList>
            <consortium name="DOE Joint Genome Institute"/>
            <person name="Haridas S."/>
            <person name="Albert R."/>
            <person name="Binder M."/>
            <person name="Bloem J."/>
            <person name="Labutti K."/>
            <person name="Salamov A."/>
            <person name="Andreopoulos B."/>
            <person name="Baker S.E."/>
            <person name="Barry K."/>
            <person name="Bills G."/>
            <person name="Bluhm B.H."/>
            <person name="Cannon C."/>
            <person name="Castanera R."/>
            <person name="Culley D.E."/>
            <person name="Daum C."/>
            <person name="Ezra D."/>
            <person name="Gonzalez J.B."/>
            <person name="Henrissat B."/>
            <person name="Kuo A."/>
            <person name="Liang C."/>
            <person name="Lipzen A."/>
            <person name="Lutzoni F."/>
            <person name="Magnuson J."/>
            <person name="Mondo S."/>
            <person name="Nolan M."/>
            <person name="Ohm R."/>
            <person name="Pangilinan J."/>
            <person name="Park H.-J.H."/>
            <person name="Ramirez L."/>
            <person name="Alfaro M."/>
            <person name="Sun H."/>
            <person name="Tritt A."/>
            <person name="Yoshinaga Y."/>
            <person name="Zwiers L.-H.L."/>
            <person name="Turgeon B.G."/>
            <person name="Goodwin S.B."/>
            <person name="Spatafora J.W."/>
            <person name="Crous P.W."/>
            <person name="Grigoriev I.V."/>
        </authorList>
    </citation>
    <scope>NUCLEOTIDE SEQUENCE [LARGE SCALE GENOMIC DNA]</scope>
    <source>
        <strain evidence="8 9">CBS 611.86</strain>
    </source>
</reference>
<keyword evidence="2" id="KW-0808">Transferase</keyword>
<dbReference type="GO" id="GO:0004674">
    <property type="term" value="F:protein serine/threonine kinase activity"/>
    <property type="evidence" value="ECO:0007669"/>
    <property type="project" value="UniProtKB-KW"/>
</dbReference>
<dbReference type="PANTHER" id="PTHR45646">
    <property type="entry name" value="SERINE/THREONINE-PROTEIN KINASE DOA-RELATED"/>
    <property type="match status" value="1"/>
</dbReference>
<evidence type="ECO:0000256" key="5">
    <source>
        <dbReference type="ARBA" id="ARBA00022840"/>
    </source>
</evidence>
<sequence length="465" mass="52489">MKSGLIANFKIKLLCVFSASRRVASRCSRPHFSTMSLNPSIEYQWIDGVERLELYQSAGYHPVMINDMLHNRYRIVDKLGFGGYSTIWLARDETAKHYVAVKIGISSPALPRREPEILRALHDSRSNPQPPRAAPDADACTALPAIIDAFDVSGPNGTHACYTLTPAQGSLKEASFSRLFPIKVARALAAKLATAVAFIHSRGFVHGDIHLRNVLVELPSTFDELSVQEFRGKYGEPDTVPITRVDGQPLTLNVPAQAVVPLYLGKKAQEFTLADTHGLLLSDFGEAFSPATEQRLGRDCNIPLAKRAPEALFEPNEPLSYPSDIWSLGTAIWEILGMKFIFSESETQDEIVAQQIDVLGSHNFPERWRKQWERLGEEQKYAKGAIPQRPTSDRDTWPSLEIAFEEFVQEYRRKREAAGTFEEEETRAILELVRGMLRFRPEERLTIDEVLRSEWMVKWALPQLE</sequence>
<dbReference type="EMBL" id="JAADJZ010000008">
    <property type="protein sequence ID" value="KAF2872815.1"/>
    <property type="molecule type" value="Genomic_DNA"/>
</dbReference>
<evidence type="ECO:0000313" key="8">
    <source>
        <dbReference type="EMBL" id="KAF2872815.1"/>
    </source>
</evidence>
<feature type="domain" description="Protein kinase" evidence="7">
    <location>
        <begin position="73"/>
        <end position="456"/>
    </location>
</feature>
<keyword evidence="5 6" id="KW-0067">ATP-binding</keyword>
<keyword evidence="4 8" id="KW-0418">Kinase</keyword>
<dbReference type="Gene3D" id="1.10.510.10">
    <property type="entry name" value="Transferase(Phosphotransferase) domain 1"/>
    <property type="match status" value="1"/>
</dbReference>
<accession>A0A7C8MBZ5</accession>
<keyword evidence="9" id="KW-1185">Reference proteome</keyword>
<proteinExistence type="predicted"/>
<dbReference type="SMART" id="SM00220">
    <property type="entry name" value="S_TKc"/>
    <property type="match status" value="1"/>
</dbReference>
<evidence type="ECO:0000256" key="3">
    <source>
        <dbReference type="ARBA" id="ARBA00022741"/>
    </source>
</evidence>
<comment type="caution">
    <text evidence="8">The sequence shown here is derived from an EMBL/GenBank/DDBJ whole genome shotgun (WGS) entry which is preliminary data.</text>
</comment>
<dbReference type="PROSITE" id="PS50011">
    <property type="entry name" value="PROTEIN_KINASE_DOM"/>
    <property type="match status" value="1"/>
</dbReference>
<dbReference type="Proteomes" id="UP000481861">
    <property type="component" value="Unassembled WGS sequence"/>
</dbReference>
<dbReference type="InterPro" id="IPR017441">
    <property type="entry name" value="Protein_kinase_ATP_BS"/>
</dbReference>
<dbReference type="Pfam" id="PF00069">
    <property type="entry name" value="Pkinase"/>
    <property type="match status" value="1"/>
</dbReference>
<keyword evidence="3 6" id="KW-0547">Nucleotide-binding</keyword>
<protein>
    <submittedName>
        <fullName evidence="8">Kinase-like domain-containing protein</fullName>
    </submittedName>
</protein>
<dbReference type="PANTHER" id="PTHR45646:SF11">
    <property type="entry name" value="SERINE_THREONINE-PROTEIN KINASE DOA"/>
    <property type="match status" value="1"/>
</dbReference>
<dbReference type="GO" id="GO:0005634">
    <property type="term" value="C:nucleus"/>
    <property type="evidence" value="ECO:0007669"/>
    <property type="project" value="TreeGrafter"/>
</dbReference>
<name>A0A7C8MBZ5_9PLEO</name>
<feature type="binding site" evidence="6">
    <location>
        <position position="102"/>
    </location>
    <ligand>
        <name>ATP</name>
        <dbReference type="ChEBI" id="CHEBI:30616"/>
    </ligand>
</feature>
<evidence type="ECO:0000256" key="6">
    <source>
        <dbReference type="PROSITE-ProRule" id="PRU10141"/>
    </source>
</evidence>
<dbReference type="GO" id="GO:0005524">
    <property type="term" value="F:ATP binding"/>
    <property type="evidence" value="ECO:0007669"/>
    <property type="project" value="UniProtKB-UniRule"/>
</dbReference>